<dbReference type="EMBL" id="OU963898">
    <property type="protein sequence ID" value="CAH0405746.1"/>
    <property type="molecule type" value="Genomic_DNA"/>
</dbReference>
<name>A0ABN8BBX6_CHISP</name>
<proteinExistence type="predicted"/>
<protein>
    <recommendedName>
        <fullName evidence="3">HMA domain-containing protein</fullName>
    </recommendedName>
</protein>
<evidence type="ECO:0000313" key="2">
    <source>
        <dbReference type="Proteomes" id="UP001153292"/>
    </source>
</evidence>
<dbReference type="Proteomes" id="UP001153292">
    <property type="component" value="Chromosome 5"/>
</dbReference>
<keyword evidence="2" id="KW-1185">Reference proteome</keyword>
<accession>A0ABN8BBX6</accession>
<organism evidence="1 2">
    <name type="scientific">Chilo suppressalis</name>
    <name type="common">Asiatic rice borer moth</name>
    <dbReference type="NCBI Taxonomy" id="168631"/>
    <lineage>
        <taxon>Eukaryota</taxon>
        <taxon>Metazoa</taxon>
        <taxon>Ecdysozoa</taxon>
        <taxon>Arthropoda</taxon>
        <taxon>Hexapoda</taxon>
        <taxon>Insecta</taxon>
        <taxon>Pterygota</taxon>
        <taxon>Neoptera</taxon>
        <taxon>Endopterygota</taxon>
        <taxon>Lepidoptera</taxon>
        <taxon>Glossata</taxon>
        <taxon>Ditrysia</taxon>
        <taxon>Pyraloidea</taxon>
        <taxon>Crambidae</taxon>
        <taxon>Crambinae</taxon>
        <taxon>Chilo</taxon>
    </lineage>
</organism>
<reference evidence="1" key="1">
    <citation type="submission" date="2021-12" db="EMBL/GenBank/DDBJ databases">
        <authorList>
            <person name="King R."/>
        </authorList>
    </citation>
    <scope>NUCLEOTIDE SEQUENCE</scope>
</reference>
<sequence length="76" mass="8058">MAAGRRSKADALAKRMGDVVGSYVEVGRPEKTEELRVTGLDESITREEVVEAVAKKRGCPTSEVTAGALQPGQAWG</sequence>
<evidence type="ECO:0000313" key="1">
    <source>
        <dbReference type="EMBL" id="CAH0405746.1"/>
    </source>
</evidence>
<evidence type="ECO:0008006" key="3">
    <source>
        <dbReference type="Google" id="ProtNLM"/>
    </source>
</evidence>
<gene>
    <name evidence="1" type="ORF">CHILSU_LOCUS9114</name>
</gene>